<dbReference type="OrthoDB" id="4083233at2759"/>
<dbReference type="EMBL" id="LMYN01000110">
    <property type="protein sequence ID" value="KRZ99967.1"/>
    <property type="molecule type" value="Genomic_DNA"/>
</dbReference>
<feature type="compositionally biased region" description="Polar residues" evidence="1">
    <location>
        <begin position="379"/>
        <end position="389"/>
    </location>
</feature>
<organism evidence="2 3">
    <name type="scientific">Debaryomyces fabryi</name>
    <dbReference type="NCBI Taxonomy" id="58627"/>
    <lineage>
        <taxon>Eukaryota</taxon>
        <taxon>Fungi</taxon>
        <taxon>Dikarya</taxon>
        <taxon>Ascomycota</taxon>
        <taxon>Saccharomycotina</taxon>
        <taxon>Pichiomycetes</taxon>
        <taxon>Debaryomycetaceae</taxon>
        <taxon>Debaryomyces</taxon>
    </lineage>
</organism>
<dbReference type="AlphaFoldDB" id="A0A0V1PUV2"/>
<name>A0A0V1PUV2_9ASCO</name>
<reference evidence="2 3" key="1">
    <citation type="submission" date="2015-11" db="EMBL/GenBank/DDBJ databases">
        <title>The genome of Debaryomyces fabryi.</title>
        <authorList>
            <person name="Tafer H."/>
            <person name="Lopandic K."/>
        </authorList>
    </citation>
    <scope>NUCLEOTIDE SEQUENCE [LARGE SCALE GENOMIC DNA]</scope>
    <source>
        <strain evidence="2 3">CBS 789</strain>
    </source>
</reference>
<evidence type="ECO:0000313" key="3">
    <source>
        <dbReference type="Proteomes" id="UP000054251"/>
    </source>
</evidence>
<sequence>MALSENINEFKESHLSNLTHSSIEELTNFENDISQEFNSLSKEYLNSRVIRINHLINSLSYFISKVSEDETEWLEVFNTQTETINNIKTNTEDLILSSKTGSVKNICDTLDEYEDTLKYLFQNIQSPLSLLGNYKVNFLAKGDVANKGRQLPFEGQFDNVIRPYGNDLKSILGESHYNHLLLESTTRANSTVIWKQYKSDLVAYKNKLINETYEQLNDLYKEYHNVNEGEQKNKNKEQYYRSVISQADLKRSYDAANSDTAVSNNHDNYYDSNNSYFKKNKIELTNEKYRILSKLERFEKSQAAHSNTSNISYKLNSCSGLSSNEIANDINLLRNSIANKSIINDEEEVDFIEPQTDTNEEDQEITEESLKQKYKQLLSMSSDTVSQPKPKSLRSILADSSPPITATTLPKLQIPDLPPLEAFSKLQNKSEEV</sequence>
<feature type="region of interest" description="Disordered" evidence="1">
    <location>
        <begin position="379"/>
        <end position="412"/>
    </location>
</feature>
<evidence type="ECO:0000313" key="2">
    <source>
        <dbReference type="EMBL" id="KRZ99967.1"/>
    </source>
</evidence>
<dbReference type="Proteomes" id="UP000054251">
    <property type="component" value="Unassembled WGS sequence"/>
</dbReference>
<accession>A0A0V1PUV2</accession>
<evidence type="ECO:0000256" key="1">
    <source>
        <dbReference type="SAM" id="MobiDB-lite"/>
    </source>
</evidence>
<gene>
    <name evidence="2" type="ORF">AC631_04263</name>
</gene>
<dbReference type="RefSeq" id="XP_015466070.1">
    <property type="nucleotide sequence ID" value="XM_015613092.1"/>
</dbReference>
<keyword evidence="3" id="KW-1185">Reference proteome</keyword>
<proteinExistence type="predicted"/>
<dbReference type="GeneID" id="26841272"/>
<protein>
    <submittedName>
        <fullName evidence="2">Uncharacterized protein</fullName>
    </submittedName>
</protein>
<comment type="caution">
    <text evidence="2">The sequence shown here is derived from an EMBL/GenBank/DDBJ whole genome shotgun (WGS) entry which is preliminary data.</text>
</comment>